<dbReference type="InterPro" id="IPR027417">
    <property type="entry name" value="P-loop_NTPase"/>
</dbReference>
<evidence type="ECO:0000259" key="1">
    <source>
        <dbReference type="SMART" id="SM00382"/>
    </source>
</evidence>
<protein>
    <submittedName>
        <fullName evidence="2">ATPase</fullName>
    </submittedName>
</protein>
<feature type="domain" description="AAA+ ATPase" evidence="1">
    <location>
        <begin position="58"/>
        <end position="247"/>
    </location>
</feature>
<keyword evidence="3" id="KW-1185">Reference proteome</keyword>
<proteinExistence type="predicted"/>
<dbReference type="Proteomes" id="UP000003959">
    <property type="component" value="Unassembled WGS sequence"/>
</dbReference>
<dbReference type="AlphaFoldDB" id="F4XSQ6"/>
<dbReference type="SUPFAM" id="SSF52540">
    <property type="entry name" value="P-loop containing nucleoside triphosphate hydrolases"/>
    <property type="match status" value="1"/>
</dbReference>
<name>F4XSQ6_9CYAN</name>
<reference evidence="3" key="1">
    <citation type="journal article" date="2011" name="Proc. Natl. Acad. Sci. U.S.A.">
        <title>Genomic insights into the physiology and ecology of the marine filamentous cyanobacterium Lyngbya majuscula.</title>
        <authorList>
            <person name="Jones A.C."/>
            <person name="Monroe E.A."/>
            <person name="Podell S."/>
            <person name="Hess W.R."/>
            <person name="Klages S."/>
            <person name="Esquenazi E."/>
            <person name="Niessen S."/>
            <person name="Hoover H."/>
            <person name="Rothmann M."/>
            <person name="Lasken R.S."/>
            <person name="Yates J.R.III."/>
            <person name="Reinhardt R."/>
            <person name="Kube M."/>
            <person name="Burkart M.D."/>
            <person name="Allen E.E."/>
            <person name="Dorrestein P.C."/>
            <person name="Gerwick W.H."/>
            <person name="Gerwick L."/>
        </authorList>
    </citation>
    <scope>NUCLEOTIDE SEQUENCE [LARGE SCALE GENOMIC DNA]</scope>
    <source>
        <strain evidence="3">3L</strain>
    </source>
</reference>
<dbReference type="Pfam" id="PF13191">
    <property type="entry name" value="AAA_16"/>
    <property type="match status" value="1"/>
</dbReference>
<dbReference type="PANTHER" id="PTHR34301">
    <property type="entry name" value="DNA-BINDING PROTEIN-RELATED"/>
    <property type="match status" value="1"/>
</dbReference>
<dbReference type="Gene3D" id="3.40.50.300">
    <property type="entry name" value="P-loop containing nucleotide triphosphate hydrolases"/>
    <property type="match status" value="1"/>
</dbReference>
<organism evidence="2 3">
    <name type="scientific">Moorena producens 3L</name>
    <dbReference type="NCBI Taxonomy" id="489825"/>
    <lineage>
        <taxon>Bacteria</taxon>
        <taxon>Bacillati</taxon>
        <taxon>Cyanobacteriota</taxon>
        <taxon>Cyanophyceae</taxon>
        <taxon>Coleofasciculales</taxon>
        <taxon>Coleofasciculaceae</taxon>
        <taxon>Moorena</taxon>
    </lineage>
</organism>
<dbReference type="OrthoDB" id="569654at2"/>
<dbReference type="InterPro" id="IPR041664">
    <property type="entry name" value="AAA_16"/>
</dbReference>
<sequence length="419" mass="47411">MSEADKLWDETDEIFTSWNLKDIPFSESASSLVSNLDQVFTGRTQELKTIFHLLRGRERKRILVYGSVGIGKTAFILEVLSVLQRKSKDTLATYISLPFETDLATAALIALARHMPEDEWAQQLLNNMGLMSESTRKTKTKFDVKIPMVGGSIETESKPVNAPKFPTLTFQDLLERALEKYSRVVIAIDDLDKQDPAKVRQLLHDAQGMLKGDAWFILTGHPSGLTRDLLISERGLFDLALEIKALDQPTTYQMLINYLASARINKTSKDETNPDAVHPFTLETARNLCAHSQGIPRWFNRIGNYVLLKAADLQAEKITPEVFQQGLEYVSQKLRGQSELTPEDYYVLDLVLEKGVLSDENVTMDDLKRLKAQQFTQVLPILDKLIQFDLVRRLPTDKAAEYQGNPLLLPPSEQSDEEE</sequence>
<dbReference type="RefSeq" id="WP_008184945.1">
    <property type="nucleotide sequence ID" value="NZ_GL890924.1"/>
</dbReference>
<evidence type="ECO:0000313" key="2">
    <source>
        <dbReference type="EMBL" id="EGJ32381.1"/>
    </source>
</evidence>
<dbReference type="EMBL" id="GL890924">
    <property type="protein sequence ID" value="EGJ32381.1"/>
    <property type="molecule type" value="Genomic_DNA"/>
</dbReference>
<dbReference type="InterPro" id="IPR003593">
    <property type="entry name" value="AAA+_ATPase"/>
</dbReference>
<dbReference type="HOGENOM" id="CLU_054368_0_0_3"/>
<gene>
    <name evidence="2" type="ORF">LYNGBM3L_19300</name>
</gene>
<evidence type="ECO:0000313" key="3">
    <source>
        <dbReference type="Proteomes" id="UP000003959"/>
    </source>
</evidence>
<accession>F4XSQ6</accession>
<dbReference type="PANTHER" id="PTHR34301:SF8">
    <property type="entry name" value="ATPASE DOMAIN-CONTAINING PROTEIN"/>
    <property type="match status" value="1"/>
</dbReference>
<dbReference type="eggNOG" id="COG4928">
    <property type="taxonomic scope" value="Bacteria"/>
</dbReference>
<dbReference type="SMART" id="SM00382">
    <property type="entry name" value="AAA"/>
    <property type="match status" value="1"/>
</dbReference>